<evidence type="ECO:0000313" key="2">
    <source>
        <dbReference type="EMBL" id="CAG4884446.1"/>
    </source>
</evidence>
<gene>
    <name evidence="2" type="ORF">GTOL_12329</name>
</gene>
<reference evidence="2" key="1">
    <citation type="submission" date="2021-04" db="EMBL/GenBank/DDBJ databases">
        <authorList>
            <person name="Hornung B."/>
        </authorList>
    </citation>
    <scope>NUCLEOTIDE SEQUENCE</scope>
    <source>
        <strain evidence="2">G5G6</strain>
    </source>
</reference>
<comment type="caution">
    <text evidence="2">The sequence shown here is derived from an EMBL/GenBank/DDBJ whole genome shotgun (WGS) entry which is preliminary data.</text>
</comment>
<dbReference type="SUPFAM" id="SSF53335">
    <property type="entry name" value="S-adenosyl-L-methionine-dependent methyltransferases"/>
    <property type="match status" value="1"/>
</dbReference>
<dbReference type="GO" id="GO:0008168">
    <property type="term" value="F:methyltransferase activity"/>
    <property type="evidence" value="ECO:0007669"/>
    <property type="project" value="UniProtKB-KW"/>
</dbReference>
<dbReference type="Pfam" id="PF13649">
    <property type="entry name" value="Methyltransf_25"/>
    <property type="match status" value="1"/>
</dbReference>
<dbReference type="GO" id="GO:0032259">
    <property type="term" value="P:methylation"/>
    <property type="evidence" value="ECO:0007669"/>
    <property type="project" value="UniProtKB-KW"/>
</dbReference>
<evidence type="ECO:0000259" key="1">
    <source>
        <dbReference type="Pfam" id="PF13649"/>
    </source>
</evidence>
<keyword evidence="3" id="KW-1185">Reference proteome</keyword>
<keyword evidence="2" id="KW-0489">Methyltransferase</keyword>
<sequence>MHDSLSPSHWVRRFAPLISQGGIVLDLACGRGRHARLLAAKGFRVEAVDRDAEALASLAGVAGITARIADLEGGPWPYASGYFDGVVVTNYLFRPLFDALIGALKPGGVLIYETFMIGNELVGRPANPEFLLRPGELLDLVQPALTVVAFEQGRIDSPRPAVVQRICAITGAAPALLPQAT</sequence>
<feature type="domain" description="Methyltransferase" evidence="1">
    <location>
        <begin position="24"/>
        <end position="108"/>
    </location>
</feature>
<accession>A0A916J5R6</accession>
<dbReference type="InterPro" id="IPR041698">
    <property type="entry name" value="Methyltransf_25"/>
</dbReference>
<proteinExistence type="predicted"/>
<keyword evidence="2" id="KW-0808">Transferase</keyword>
<evidence type="ECO:0000313" key="3">
    <source>
        <dbReference type="Proteomes" id="UP000742786"/>
    </source>
</evidence>
<dbReference type="CDD" id="cd02440">
    <property type="entry name" value="AdoMet_MTases"/>
    <property type="match status" value="1"/>
</dbReference>
<dbReference type="RefSeq" id="WP_220636297.1">
    <property type="nucleotide sequence ID" value="NZ_CAJQUM010000001.1"/>
</dbReference>
<dbReference type="EMBL" id="CAJQUM010000001">
    <property type="protein sequence ID" value="CAG4884446.1"/>
    <property type="molecule type" value="Genomic_DNA"/>
</dbReference>
<organism evidence="2 3">
    <name type="scientific">Georgfuchsia toluolica</name>
    <dbReference type="NCBI Taxonomy" id="424218"/>
    <lineage>
        <taxon>Bacteria</taxon>
        <taxon>Pseudomonadati</taxon>
        <taxon>Pseudomonadota</taxon>
        <taxon>Betaproteobacteria</taxon>
        <taxon>Nitrosomonadales</taxon>
        <taxon>Sterolibacteriaceae</taxon>
        <taxon>Georgfuchsia</taxon>
    </lineage>
</organism>
<dbReference type="AlphaFoldDB" id="A0A916J5R6"/>
<name>A0A916J5R6_9PROT</name>
<dbReference type="Proteomes" id="UP000742786">
    <property type="component" value="Unassembled WGS sequence"/>
</dbReference>
<protein>
    <submittedName>
        <fullName evidence="2">SAM-dependent methyltransferase</fullName>
    </submittedName>
</protein>
<dbReference type="InterPro" id="IPR029063">
    <property type="entry name" value="SAM-dependent_MTases_sf"/>
</dbReference>
<dbReference type="Gene3D" id="3.40.50.150">
    <property type="entry name" value="Vaccinia Virus protein VP39"/>
    <property type="match status" value="1"/>
</dbReference>